<evidence type="ECO:0000313" key="3">
    <source>
        <dbReference type="Proteomes" id="UP000694408"/>
    </source>
</evidence>
<proteinExistence type="predicted"/>
<sequence length="95" mass="9945">MGGCTEPPPPVSVWGEKRKGRDSSVSPQHLPSGLGSAELPTGSRESPWDAGLGWSCSSRSTTDPPSTAQVMPRHCPRFLLPGAGELCSSSSRVNL</sequence>
<reference evidence="2" key="2">
    <citation type="submission" date="2025-09" db="UniProtKB">
        <authorList>
            <consortium name="Ensembl"/>
        </authorList>
    </citation>
    <scope>IDENTIFICATION</scope>
</reference>
<feature type="compositionally biased region" description="Polar residues" evidence="1">
    <location>
        <begin position="55"/>
        <end position="69"/>
    </location>
</feature>
<dbReference type="Ensembl" id="ENSJHYT00000015882.1">
    <property type="protein sequence ID" value="ENSJHYP00000013167.1"/>
    <property type="gene ID" value="ENSJHYG00000010212.1"/>
</dbReference>
<feature type="compositionally biased region" description="Pro residues" evidence="1">
    <location>
        <begin position="1"/>
        <end position="11"/>
    </location>
</feature>
<evidence type="ECO:0000313" key="2">
    <source>
        <dbReference type="Ensembl" id="ENSJHYP00000013167.1"/>
    </source>
</evidence>
<keyword evidence="3" id="KW-1185">Reference proteome</keyword>
<dbReference type="Proteomes" id="UP000694408">
    <property type="component" value="Unplaced"/>
</dbReference>
<name>A0A8C5J5X4_JUNHY</name>
<accession>A0A8C5J5X4</accession>
<reference evidence="2" key="1">
    <citation type="submission" date="2025-08" db="UniProtKB">
        <authorList>
            <consortium name="Ensembl"/>
        </authorList>
    </citation>
    <scope>IDENTIFICATION</scope>
</reference>
<evidence type="ECO:0000256" key="1">
    <source>
        <dbReference type="SAM" id="MobiDB-lite"/>
    </source>
</evidence>
<feature type="region of interest" description="Disordered" evidence="1">
    <location>
        <begin position="1"/>
        <end position="72"/>
    </location>
</feature>
<organism evidence="2 3">
    <name type="scientific">Junco hyemalis</name>
    <name type="common">Dark-eyed junco</name>
    <dbReference type="NCBI Taxonomy" id="40217"/>
    <lineage>
        <taxon>Eukaryota</taxon>
        <taxon>Metazoa</taxon>
        <taxon>Chordata</taxon>
        <taxon>Craniata</taxon>
        <taxon>Vertebrata</taxon>
        <taxon>Euteleostomi</taxon>
        <taxon>Archelosauria</taxon>
        <taxon>Archosauria</taxon>
        <taxon>Dinosauria</taxon>
        <taxon>Saurischia</taxon>
        <taxon>Theropoda</taxon>
        <taxon>Coelurosauria</taxon>
        <taxon>Aves</taxon>
        <taxon>Neognathae</taxon>
        <taxon>Neoaves</taxon>
        <taxon>Telluraves</taxon>
        <taxon>Australaves</taxon>
        <taxon>Passeriformes</taxon>
        <taxon>Passerellidae</taxon>
        <taxon>Junco</taxon>
    </lineage>
</organism>
<dbReference type="AlphaFoldDB" id="A0A8C5J5X4"/>
<protein>
    <submittedName>
        <fullName evidence="2">Uncharacterized protein</fullName>
    </submittedName>
</protein>